<evidence type="ECO:0000313" key="2">
    <source>
        <dbReference type="Proteomes" id="UP000007882"/>
    </source>
</evidence>
<name>I0HDX7_ACTM4</name>
<dbReference type="AlphaFoldDB" id="I0HDX7"/>
<dbReference type="STRING" id="512565.AMIS_59940"/>
<dbReference type="eggNOG" id="ENOG503430Y">
    <property type="taxonomic scope" value="Bacteria"/>
</dbReference>
<protein>
    <submittedName>
        <fullName evidence="1">Uncharacterized protein</fullName>
    </submittedName>
</protein>
<evidence type="ECO:0000313" key="1">
    <source>
        <dbReference type="EMBL" id="BAL91214.1"/>
    </source>
</evidence>
<proteinExistence type="predicted"/>
<dbReference type="KEGG" id="ams:AMIS_59940"/>
<keyword evidence="2" id="KW-1185">Reference proteome</keyword>
<gene>
    <name evidence="1" type="ordered locus">AMIS_59940</name>
</gene>
<reference evidence="1 2" key="1">
    <citation type="submission" date="2012-02" db="EMBL/GenBank/DDBJ databases">
        <title>Complete genome sequence of Actinoplanes missouriensis 431 (= NBRC 102363).</title>
        <authorList>
            <person name="Ohnishi Y."/>
            <person name="Ishikawa J."/>
            <person name="Sekine M."/>
            <person name="Hosoyama A."/>
            <person name="Harada T."/>
            <person name="Narita H."/>
            <person name="Hata T."/>
            <person name="Konno Y."/>
            <person name="Tutikane K."/>
            <person name="Fujita N."/>
            <person name="Horinouchi S."/>
            <person name="Hayakawa M."/>
        </authorList>
    </citation>
    <scope>NUCLEOTIDE SEQUENCE [LARGE SCALE GENOMIC DNA]</scope>
    <source>
        <strain evidence="2">ATCC 14538 / DSM 43046 / CBS 188.64 / JCM 3121 / NBRC 102363 / NCIMB 12654 / NRRL B-3342 / UNCC 431</strain>
    </source>
</reference>
<sequence length="197" mass="21215">MPRTWTHIGRLWTNGEPFLAIDGAHRGAWDTDEDGADDFERILDMGEETSLTVGDGRAVLVGGDGVVRDDSWIEVFVSGDEGILAVVQAGGPDYRAALAAALRYPDGDDREGDILPVDSGELAIFSAASDGAGEYATPLLPPRPGPVPAKHGWPLSDIHPGLLIPTGAVRAYRTRIRLFTRIGDDVCFARWLLVPRD</sequence>
<accession>I0HDX7</accession>
<organism evidence="1 2">
    <name type="scientific">Actinoplanes missouriensis (strain ATCC 14538 / DSM 43046 / CBS 188.64 / JCM 3121 / NBRC 102363 / NCIMB 12654 / NRRL B-3342 / UNCC 431)</name>
    <dbReference type="NCBI Taxonomy" id="512565"/>
    <lineage>
        <taxon>Bacteria</taxon>
        <taxon>Bacillati</taxon>
        <taxon>Actinomycetota</taxon>
        <taxon>Actinomycetes</taxon>
        <taxon>Micromonosporales</taxon>
        <taxon>Micromonosporaceae</taxon>
        <taxon>Actinoplanes</taxon>
    </lineage>
</organism>
<dbReference type="OrthoDB" id="3388435at2"/>
<dbReference type="EMBL" id="AP012319">
    <property type="protein sequence ID" value="BAL91214.1"/>
    <property type="molecule type" value="Genomic_DNA"/>
</dbReference>
<dbReference type="PATRIC" id="fig|512565.3.peg.5987"/>
<dbReference type="RefSeq" id="WP_014446101.1">
    <property type="nucleotide sequence ID" value="NC_017093.1"/>
</dbReference>
<dbReference type="HOGENOM" id="CLU_1553521_0_0_11"/>
<dbReference type="Proteomes" id="UP000007882">
    <property type="component" value="Chromosome"/>
</dbReference>